<comment type="subcellular location">
    <subcellularLocation>
        <location evidence="1">Nucleus</location>
    </subcellularLocation>
</comment>
<feature type="compositionally biased region" description="Basic and acidic residues" evidence="3">
    <location>
        <begin position="289"/>
        <end position="299"/>
    </location>
</feature>
<dbReference type="Proteomes" id="UP000266723">
    <property type="component" value="Unassembled WGS sequence"/>
</dbReference>
<evidence type="ECO:0008006" key="7">
    <source>
        <dbReference type="Google" id="ProtNLM"/>
    </source>
</evidence>
<evidence type="ECO:0000256" key="2">
    <source>
        <dbReference type="ARBA" id="ARBA00023242"/>
    </source>
</evidence>
<comment type="caution">
    <text evidence="5">The sequence shown here is derived from an EMBL/GenBank/DDBJ whole genome shotgun (WGS) entry which is preliminary data.</text>
</comment>
<feature type="region of interest" description="Disordered" evidence="3">
    <location>
        <begin position="206"/>
        <end position="236"/>
    </location>
</feature>
<dbReference type="InterPro" id="IPR045138">
    <property type="entry name" value="MeCP2/MBD4"/>
</dbReference>
<sequence length="360" mass="41035">MPNDDSSVRRTRRVSPNHLNDRPNSECDGDNCQEKGTRNSLVSGRSLDDLLSEFTYKVNLLVQFFYILSSVWLRIWLRLKKRRTEREPEKDEPAAGMRGGGMAHTVWVNGMRGGDMTVSTVKEAKEVDRKAAAMVLEITEEEEDAAEVVLEIAEVKVTPVVVLTPGYFREHCKDDNDSVFESHERQECSESLAQVRRVSSYFQGVKQGCNSDSESSKTQSGSSIRKAKLQRGSTVPEQPRDMRQYFKIVKVSRYFHGMSAQVNESKKEMIPRRVRKTPLVSPSQSQSQKTDEAYLRKPPDNTGVSPRSPCNLLQEDHWHHGGCWSYVCFSTKLVVHRFVLIPLPFPYLCATYIILVESRK</sequence>
<keyword evidence="4" id="KW-0472">Membrane</keyword>
<keyword evidence="4" id="KW-1133">Transmembrane helix</keyword>
<evidence type="ECO:0000256" key="3">
    <source>
        <dbReference type="SAM" id="MobiDB-lite"/>
    </source>
</evidence>
<dbReference type="PANTHER" id="PTHR15074:SF0">
    <property type="entry name" value="METHYL-CPG-BINDING DOMAIN PROTEIN 4-LIKE PROTEIN"/>
    <property type="match status" value="1"/>
</dbReference>
<evidence type="ECO:0000313" key="5">
    <source>
        <dbReference type="EMBL" id="KAF3580706.1"/>
    </source>
</evidence>
<evidence type="ECO:0000256" key="1">
    <source>
        <dbReference type="ARBA" id="ARBA00004123"/>
    </source>
</evidence>
<feature type="compositionally biased region" description="Polar residues" evidence="3">
    <location>
        <begin position="208"/>
        <end position="223"/>
    </location>
</feature>
<feature type="region of interest" description="Disordered" evidence="3">
    <location>
        <begin position="265"/>
        <end position="308"/>
    </location>
</feature>
<evidence type="ECO:0000256" key="4">
    <source>
        <dbReference type="SAM" id="Phobius"/>
    </source>
</evidence>
<evidence type="ECO:0000313" key="6">
    <source>
        <dbReference type="Proteomes" id="UP000266723"/>
    </source>
</evidence>
<accession>A0ABQ7DUC9</accession>
<feature type="transmembrane region" description="Helical" evidence="4">
    <location>
        <begin position="60"/>
        <end position="77"/>
    </location>
</feature>
<feature type="region of interest" description="Disordered" evidence="3">
    <location>
        <begin position="1"/>
        <end position="39"/>
    </location>
</feature>
<keyword evidence="4" id="KW-0812">Transmembrane</keyword>
<keyword evidence="6" id="KW-1185">Reference proteome</keyword>
<reference evidence="5 6" key="1">
    <citation type="journal article" date="2020" name="BMC Genomics">
        <title>Intraspecific diversification of the crop wild relative Brassica cretica Lam. using demographic model selection.</title>
        <authorList>
            <person name="Kioukis A."/>
            <person name="Michalopoulou V.A."/>
            <person name="Briers L."/>
            <person name="Pirintsos S."/>
            <person name="Studholme D.J."/>
            <person name="Pavlidis P."/>
            <person name="Sarris P.F."/>
        </authorList>
    </citation>
    <scope>NUCLEOTIDE SEQUENCE [LARGE SCALE GENOMIC DNA]</scope>
    <source>
        <strain evidence="6">cv. PFS-1207/04</strain>
    </source>
</reference>
<organism evidence="5 6">
    <name type="scientific">Brassica cretica</name>
    <name type="common">Mustard</name>
    <dbReference type="NCBI Taxonomy" id="69181"/>
    <lineage>
        <taxon>Eukaryota</taxon>
        <taxon>Viridiplantae</taxon>
        <taxon>Streptophyta</taxon>
        <taxon>Embryophyta</taxon>
        <taxon>Tracheophyta</taxon>
        <taxon>Spermatophyta</taxon>
        <taxon>Magnoliopsida</taxon>
        <taxon>eudicotyledons</taxon>
        <taxon>Gunneridae</taxon>
        <taxon>Pentapetalae</taxon>
        <taxon>rosids</taxon>
        <taxon>malvids</taxon>
        <taxon>Brassicales</taxon>
        <taxon>Brassicaceae</taxon>
        <taxon>Brassiceae</taxon>
        <taxon>Brassica</taxon>
    </lineage>
</organism>
<proteinExistence type="predicted"/>
<dbReference type="EMBL" id="QGKV02000649">
    <property type="protein sequence ID" value="KAF3580706.1"/>
    <property type="molecule type" value="Genomic_DNA"/>
</dbReference>
<keyword evidence="2" id="KW-0539">Nucleus</keyword>
<dbReference type="PANTHER" id="PTHR15074">
    <property type="entry name" value="METHYL-CPG-BINDING PROTEIN"/>
    <property type="match status" value="1"/>
</dbReference>
<name>A0ABQ7DUC9_BRACR</name>
<gene>
    <name evidence="5" type="ORF">DY000_02029726</name>
</gene>
<protein>
    <recommendedName>
        <fullName evidence="7">DUF4005 domain-containing protein</fullName>
    </recommendedName>
</protein>